<dbReference type="InterPro" id="IPR035986">
    <property type="entry name" value="PKD_dom_sf"/>
</dbReference>
<feature type="domain" description="PKD" evidence="6">
    <location>
        <begin position="716"/>
        <end position="797"/>
    </location>
</feature>
<evidence type="ECO:0000256" key="4">
    <source>
        <dbReference type="ARBA" id="ARBA00022989"/>
    </source>
</evidence>
<dbReference type="PANTHER" id="PTHR46730:SF4">
    <property type="entry name" value="POLYCYSTIC KIDNEY DISEASE PROTEIN 1-LIKE 1"/>
    <property type="match status" value="1"/>
</dbReference>
<dbReference type="InterPro" id="IPR022409">
    <property type="entry name" value="PKD/Chitinase_dom"/>
</dbReference>
<dbReference type="Pfam" id="PF00801">
    <property type="entry name" value="PKD"/>
    <property type="match status" value="1"/>
</dbReference>
<gene>
    <name evidence="7" type="ORF">DVR12_05715</name>
</gene>
<protein>
    <submittedName>
        <fullName evidence="7">PKD domain-containing protein</fullName>
    </submittedName>
</protein>
<dbReference type="GO" id="GO:0005886">
    <property type="term" value="C:plasma membrane"/>
    <property type="evidence" value="ECO:0007669"/>
    <property type="project" value="TreeGrafter"/>
</dbReference>
<keyword evidence="8" id="KW-1185">Reference proteome</keyword>
<keyword evidence="4" id="KW-1133">Transmembrane helix</keyword>
<evidence type="ECO:0000256" key="2">
    <source>
        <dbReference type="ARBA" id="ARBA00022692"/>
    </source>
</evidence>
<dbReference type="GO" id="GO:0004553">
    <property type="term" value="F:hydrolase activity, hydrolyzing O-glycosyl compounds"/>
    <property type="evidence" value="ECO:0007669"/>
    <property type="project" value="UniProtKB-ARBA"/>
</dbReference>
<accession>A0A3E1YDV9</accession>
<feature type="domain" description="PKD" evidence="6">
    <location>
        <begin position="2156"/>
        <end position="2208"/>
    </location>
</feature>
<feature type="domain" description="PKD" evidence="6">
    <location>
        <begin position="1342"/>
        <end position="1426"/>
    </location>
</feature>
<dbReference type="InterPro" id="IPR026341">
    <property type="entry name" value="T9SS_type_B"/>
</dbReference>
<dbReference type="SMART" id="SM00089">
    <property type="entry name" value="PKD"/>
    <property type="match status" value="13"/>
</dbReference>
<sequence>MLSINHVLRRFAFFLLLVTVFTSEIQAQFTIRESFGENSLVSSRLVLGGAAQLTAASGVDPLGSGWLRLTGATTNQTGYCFVNEGFPANLGVFIEFEYTAWSTTNAVPEADGFSVFLFDSSYVPGTFQLGQDGGALGYGEVDAATHPTGWSLGPGLTGGYVGLGLDEFGNYSVKQTTTDNLAPGLRANAIAVRGPVGSHTTYLAGTGANLGGTVYAGQRISYGTSTATRPLSNVFYRKVRILIEKVGANYQLTVSMQVAENGPMNAVFGPIVLTDPPPAYLKLGFAASTGLYYATHEIKNLYITTPGAVHTEKNGQLVVSNNQNATYDVSVFNDSQNPLAGIPVVDTLPPAFQASGVTFSNDGYASNTYDGNGQINGRIFSGGKVNLQAYSRGTFRFSGKVVFQDSLPTILKNIAFAKAPSGFDDPDPSNDTSVFYSYRKPAISINTNTITCSGTPAVINLQTLINANIKWTVTTTGNITGATDGNATASNTGLLGISPTLVNTGNTPGTVTYTFTPSYTYTNPKDRAPVYVEGDPVSITITVNPLPTINALNNITVCAGDTVLPIRLVNGTTATFTWTNNNTAIGLAASGTGNSINGFRATNTTASPITGKIVVTATANSCEAKDSFNITVNQRPNVNFTINNPSQCLKGNSFVFTNATTTGNFVWDFGDGTTSTQTSPTHSYTDIGTYSVKLSTTGTSGCKDSLIRTVNVTVSPIVDFVYNVISTNNNSRFQFTDETDPGTIDANTTYFWDFGDGASSTEKNPIHEYTANGTYTVTLTVTNNNGCSASFSEQIIVNTNPNVKGGFTINNAEQCLTNNTFVFTNTTTTQPGITVTGYEWDFGDNSAKVTTISPTHTYSASGTYIVSLTVTINTGFKQTVTQSVIVKPIPTVNTVAAQTLCAGSSTNSINFSGSIAGTTYRWTNSNTAIGLAASGTGNIPSFVAQNTTTNNAVATLTVIPMFEGCEGVAQTTIITIKPSPTINALTAQTLCAGANTQAINFVTPVTGTTVTWENDNTMIGLAVNGTGNIPSFTALNPTPNPITAIIVATPTAQGCAGKTQQTTITVNPIPTLNNSLIPTPICDGALFSYQPSSATTGTTFSWQRAAVSGISNPAASGTGNPNEVLHNTTNQPVTVKYVFTLSANGCNNLQEVNLIVKPTPAMTSTLTPAPVCSGELFYYVPAASPNGTTFTWVRSAVAGITNPTATGSGAISENLINSTNAPVNVTYQYTLNSNNCQSTTNVVVTVKPSPALSSSLNPPGICSGTAFTYTPQSNVPGVIFSWSRPVVPGITNPAGSGSNSINEVLNVGDNLSHDVKYIYTLTANGCSNQNNVVTTTVSPLPKPAFNISSAEQCIGNNNFVFTNTTPGADITWEWNFGDGVTATTKNASYVYATTGRYTVTLKATTAQGCTAVTTQTVTVNAAPTASFIYQIIAPNSNDEFQFTNTSTSANGGLTYHWDFGDGATSTLPNPTHQYTDSGTFVVTLTVTDSKGCTATMQTNIKVTRHPNIVAGFTVNNKVQCFVGNEFIFTNTTVVEGGATIASYMWDFGDGNTSKEKSPTHSYIAPGNYSVTLTVVGSNGYVDEVSTSIEVVPQPVVNPIPNVSLCNGTTTDYIHFEVVPAETPFTWTNDHPEIGLAASGNDHIAPFVAVNTGTTPIVATITITPGLPGCTGTPKTFTITVYPTPIITSVAPVVVCNNSLASLIIFGSNVAGTTFTWENDNSTIGLATSGTGNIPAFVAKNPGAKPVIANVRVTPVANTCKGAIGAFTITVNPAPKLTSSLLPPAVCSNNTFSYTPASSTASTTFEWSRAVVAGVSNPAAIGNGNPNEVLINTTDNPITVTYVYSLTAFNCPASEIYEVKVVVNPLPKLSSSSTPAAICSGTLFSYSPTSNTAGATFAWSRPAVTGISNPAATGTNNPEETLINTTNAPIPVVYNYTITANGCVNESKVTVIVNPLPVTDFNINNPSQCLTGNSFAFTSTGGTGTFAWDLGDGTTATTSSVTHSYLAEGSYDVQLQVTGSNGCVKASDVKIVTVNPNPVAAFTYSTVNPVISDEYNFTNISTISSGTLTYNWDFGDGSTSTTKNPTHQYVAAGTYTVTLTVTSDIAPTHCTAVATASIVVTKNPNIVPGFTINPGAGGNCLNTNNFTFDASPTTSVNPIVSYDWEFGDGQTGTGKVVTHHYTNPGIYIVKLTVTDNVSNSAAVTSTVAVFMNPVLTKPADQTICNGSSTKNVNFVATPSSTVNSWTNNHPEIGLAASGTGNIPAFTAANTTNTPIVATITVSPVYEGCTGTSQTFTITVNPTPSVNSISDYVLCNGETVPSVTFSSNVTGATFAWVNDNTRMGLAGMGTGNISSFQGINSGAVPEVANIKVTAAANGCSSAAQGFKITVKPTPSLTSTLLPADICGGNVFNYTPQSTVAGTTFNWTRAAITGISNPTASGTGDPAETLVNTTNAPIAVTYNYTLSANGCNSSTTYHVVVVVNPIPVLTSSLTPPAICSGQEFNYSPETNVDGVVFGWTRAAIAGISNPPASGDYNPREVLNNTTNAPIPVVYTYTITANGCSSVQNVTVVVNPLPAANFNINDPSQCLNGNNFIFTNTSSAGTYNWNLGDGTVATTTNVTHTYRTDGTFNVKLTVQSATGCVDTSITKQVTVTPSPVAIITYSIIAPNSNDQYQFLSSRTRLRRGTTLDYLWNFGDGGTSTDPNPRHTYTASGTYTVKLIVTADNGCTDTASAIIKVTKNPNVVAGFKIDTTALCLVGNQFKFTNTTTVSGGASVTGYTWNFGDGTTSTLENPTHTYSAPGIYTVQLSVQTNTGFIAIASSSVEVFDMPVITPPANVTACAGSTISNINFSVKKTSAIVSWTNDHPEIGLAANGTGNIAGFTAINTTNAPIVATITTTAVSNDCASAPQQFTITVNPVPVLNGVSDQILCANNQTMLVEFISAVTGTVGNWTNDNTSIGLAAAGTGNIAAFTAINNSIDPVTATVTVTPVANGCSGTAIQYSYTINPAPRLTSTLTPNAVCSKAPFKYVPASNTANATFKWSRAAVPGISNPAASGEDSISEILINTTNTPITVKYLITVDAPGCGTATATVSVVVNPIPSLTSSVSPPDICNNTVFSYEPTSSVVGTQFSWTRKASSGLSNPAATGSGSPDETLNNITNDITRAIYMYTLDAGGCFNTQNVVVVIAPTILLTSSIQTKAICSGTTFFYQPVTNVQGAVITWSRAAIAGINEAATSGNGAINEVLTNTTAAPITVTYVYTLTFNGCEAKQNITVVVNPAPLLSSELADQTLCGGETTTAVPLRSDVAGTVFTWTNTNENIGLPANGTGDIPAFKTSTAFNSTIAGTIVVNGVTPQGCRLTTPAKFTITVNPTPTGNIILPKGVNFCQGNTVPLIATGGDRYQWYRNGTQISGATKAIYLAGESGTYSVSVFTNLGCFVEKAGNVVLTAAIKPVANFTFDRYCVNLPVTFTNTSVVNESGNVSYRWADNAGHASNDTSIIFTYTQAGTYNMQLIVTPLGCPSLVDSVTKAINIEAPQPGITLPLINTVPNSPTQLEARNIGNSTYLWEPATGLNNNTIRTPIAILGNDQQYLINMTMASGCVTTDTLLVRIKGDDIIYIPNVISPNGDGKNDRFEIIGLEKYPGSGMYIYNRWGNQVYQSKNYDNSWTGDGLNEGTYFYIFNLRLDTGEIKKYKGWILLVR</sequence>
<feature type="domain" description="PKD" evidence="6">
    <location>
        <begin position="2769"/>
        <end position="2824"/>
    </location>
</feature>
<dbReference type="Pfam" id="PF13585">
    <property type="entry name" value="CHU_C"/>
    <property type="match status" value="1"/>
</dbReference>
<dbReference type="Pfam" id="PF18911">
    <property type="entry name" value="PKD_4"/>
    <property type="match status" value="11"/>
</dbReference>
<feature type="domain" description="PKD" evidence="6">
    <location>
        <begin position="1423"/>
        <end position="1503"/>
    </location>
</feature>
<feature type="domain" description="PKD" evidence="6">
    <location>
        <begin position="820"/>
        <end position="886"/>
    </location>
</feature>
<dbReference type="GO" id="GO:0005975">
    <property type="term" value="P:carbohydrate metabolic process"/>
    <property type="evidence" value="ECO:0007669"/>
    <property type="project" value="UniProtKB-ARBA"/>
</dbReference>
<comment type="subcellular location">
    <subcellularLocation>
        <location evidence="1">Membrane</location>
        <topology evidence="1">Multi-pass membrane protein</topology>
    </subcellularLocation>
</comment>
<feature type="domain" description="PKD" evidence="6">
    <location>
        <begin position="3462"/>
        <end position="3514"/>
    </location>
</feature>
<evidence type="ECO:0000313" key="8">
    <source>
        <dbReference type="Proteomes" id="UP000260644"/>
    </source>
</evidence>
<evidence type="ECO:0000313" key="7">
    <source>
        <dbReference type="EMBL" id="RFS24698.1"/>
    </source>
</evidence>
<dbReference type="GO" id="GO:0006816">
    <property type="term" value="P:calcium ion transport"/>
    <property type="evidence" value="ECO:0007669"/>
    <property type="project" value="TreeGrafter"/>
</dbReference>
<dbReference type="OrthoDB" id="1652165at2"/>
<keyword evidence="2" id="KW-0812">Transmembrane</keyword>
<dbReference type="InterPro" id="IPR000601">
    <property type="entry name" value="PKD_dom"/>
</dbReference>
<dbReference type="InterPro" id="IPR013783">
    <property type="entry name" value="Ig-like_fold"/>
</dbReference>
<dbReference type="Gene3D" id="2.60.40.10">
    <property type="entry name" value="Immunoglobulins"/>
    <property type="match status" value="13"/>
</dbReference>
<feature type="domain" description="PKD" evidence="6">
    <location>
        <begin position="2684"/>
        <end position="2737"/>
    </location>
</feature>
<evidence type="ECO:0000256" key="1">
    <source>
        <dbReference type="ARBA" id="ARBA00004141"/>
    </source>
</evidence>
<dbReference type="PROSITE" id="PS50093">
    <property type="entry name" value="PKD"/>
    <property type="match status" value="13"/>
</dbReference>
<name>A0A3E1YDV9_9BACT</name>
<reference evidence="7 8" key="1">
    <citation type="submission" date="2018-07" db="EMBL/GenBank/DDBJ databases">
        <title>Chitinophaga K2CV101002-2 sp. nov., isolated from a monsoon evergreen broad-leaved forest soil.</title>
        <authorList>
            <person name="Lv Y."/>
        </authorList>
    </citation>
    <scope>NUCLEOTIDE SEQUENCE [LARGE SCALE GENOMIC DNA]</scope>
    <source>
        <strain evidence="7 8">GDMCC 1.1288</strain>
    </source>
</reference>
<dbReference type="PANTHER" id="PTHR46730">
    <property type="entry name" value="POLYCYSTIN-1"/>
    <property type="match status" value="1"/>
</dbReference>
<dbReference type="RefSeq" id="WP_116974535.1">
    <property type="nucleotide sequence ID" value="NZ_QPMM01000002.1"/>
</dbReference>
<keyword evidence="3" id="KW-0677">Repeat</keyword>
<comment type="caution">
    <text evidence="7">The sequence shown here is derived from an EMBL/GenBank/DDBJ whole genome shotgun (WGS) entry which is preliminary data.</text>
</comment>
<evidence type="ECO:0000256" key="3">
    <source>
        <dbReference type="ARBA" id="ARBA00022737"/>
    </source>
</evidence>
<keyword evidence="5" id="KW-0472">Membrane</keyword>
<dbReference type="EMBL" id="QPMM01000002">
    <property type="protein sequence ID" value="RFS24698.1"/>
    <property type="molecule type" value="Genomic_DNA"/>
</dbReference>
<evidence type="ECO:0000256" key="5">
    <source>
        <dbReference type="ARBA" id="ARBA00023136"/>
    </source>
</evidence>
<feature type="domain" description="PKD" evidence="6">
    <location>
        <begin position="665"/>
        <end position="714"/>
    </location>
</feature>
<dbReference type="SUPFAM" id="SSF49899">
    <property type="entry name" value="Concanavalin A-like lectins/glucanases"/>
    <property type="match status" value="1"/>
</dbReference>
<organism evidence="7 8">
    <name type="scientific">Chitinophaga silvatica</name>
    <dbReference type="NCBI Taxonomy" id="2282649"/>
    <lineage>
        <taxon>Bacteria</taxon>
        <taxon>Pseudomonadati</taxon>
        <taxon>Bacteroidota</taxon>
        <taxon>Chitinophagia</taxon>
        <taxon>Chitinophagales</taxon>
        <taxon>Chitinophagaceae</taxon>
        <taxon>Chitinophaga</taxon>
    </lineage>
</organism>
<feature type="domain" description="PKD" evidence="6">
    <location>
        <begin position="1973"/>
        <end position="2021"/>
    </location>
</feature>
<dbReference type="NCBIfam" id="TIGR04131">
    <property type="entry name" value="Bac_Flav_CTERM"/>
    <property type="match status" value="1"/>
</dbReference>
<dbReference type="Proteomes" id="UP000260644">
    <property type="component" value="Unassembled WGS sequence"/>
</dbReference>
<proteinExistence type="predicted"/>
<dbReference type="CDD" id="cd00146">
    <property type="entry name" value="PKD"/>
    <property type="match status" value="12"/>
</dbReference>
<feature type="domain" description="PKD" evidence="6">
    <location>
        <begin position="2573"/>
        <end position="2656"/>
    </location>
</feature>
<dbReference type="InterPro" id="IPR013320">
    <property type="entry name" value="ConA-like_dom_sf"/>
</dbReference>
<dbReference type="InterPro" id="IPR045828">
    <property type="entry name" value="PKD_Bacteroidetes"/>
</dbReference>
<dbReference type="GO" id="GO:0005261">
    <property type="term" value="F:monoatomic cation channel activity"/>
    <property type="evidence" value="ECO:0007669"/>
    <property type="project" value="TreeGrafter"/>
</dbReference>
<dbReference type="Pfam" id="PF19406">
    <property type="entry name" value="PKD_5"/>
    <property type="match status" value="7"/>
</dbReference>
<evidence type="ECO:0000259" key="6">
    <source>
        <dbReference type="PROSITE" id="PS50093"/>
    </source>
</evidence>
<feature type="domain" description="PKD" evidence="6">
    <location>
        <begin position="2037"/>
        <end position="2105"/>
    </location>
</feature>
<dbReference type="SUPFAM" id="SSF49299">
    <property type="entry name" value="PKD domain"/>
    <property type="match status" value="13"/>
</dbReference>
<feature type="domain" description="PKD" evidence="6">
    <location>
        <begin position="1537"/>
        <end position="1590"/>
    </location>
</feature>